<feature type="transmembrane region" description="Helical" evidence="1">
    <location>
        <begin position="64"/>
        <end position="83"/>
    </location>
</feature>
<dbReference type="STRING" id="685588.A0A067T5H7"/>
<keyword evidence="1" id="KW-0812">Transmembrane</keyword>
<dbReference type="OrthoDB" id="5561579at2759"/>
<keyword evidence="1" id="KW-0472">Membrane</keyword>
<keyword evidence="1" id="KW-1133">Transmembrane helix</keyword>
<name>A0A067T5H7_GALM3</name>
<dbReference type="Pfam" id="PF10791">
    <property type="entry name" value="F1F0-ATPsyn_F"/>
    <property type="match status" value="1"/>
</dbReference>
<protein>
    <recommendedName>
        <fullName evidence="4">ATP synthase subunit f, mitochondrial</fullName>
    </recommendedName>
</protein>
<keyword evidence="3" id="KW-1185">Reference proteome</keyword>
<dbReference type="PANTHER" id="PTHR28161:SF1">
    <property type="entry name" value="ATP SYNTHASE SUBUNIT F, MITOCHONDRIAL"/>
    <property type="match status" value="1"/>
</dbReference>
<evidence type="ECO:0000256" key="1">
    <source>
        <dbReference type="SAM" id="Phobius"/>
    </source>
</evidence>
<gene>
    <name evidence="2" type="ORF">GALMADRAFT_138680</name>
</gene>
<dbReference type="HOGENOM" id="CLU_152700_0_0_1"/>
<dbReference type="GO" id="GO:0046933">
    <property type="term" value="F:proton-transporting ATP synthase activity, rotational mechanism"/>
    <property type="evidence" value="ECO:0007669"/>
    <property type="project" value="TreeGrafter"/>
</dbReference>
<organism evidence="2 3">
    <name type="scientific">Galerina marginata (strain CBS 339.88)</name>
    <dbReference type="NCBI Taxonomy" id="685588"/>
    <lineage>
        <taxon>Eukaryota</taxon>
        <taxon>Fungi</taxon>
        <taxon>Dikarya</taxon>
        <taxon>Basidiomycota</taxon>
        <taxon>Agaricomycotina</taxon>
        <taxon>Agaricomycetes</taxon>
        <taxon>Agaricomycetidae</taxon>
        <taxon>Agaricales</taxon>
        <taxon>Agaricineae</taxon>
        <taxon>Strophariaceae</taxon>
        <taxon>Galerina</taxon>
    </lineage>
</organism>
<dbReference type="InterPro" id="IPR019727">
    <property type="entry name" value="ATP_synth_F0_fsu_mt_fun"/>
</dbReference>
<proteinExistence type="predicted"/>
<dbReference type="PANTHER" id="PTHR28161">
    <property type="entry name" value="ATP SYNTHASE SUBUNIT F, MITOCHONDRIAL"/>
    <property type="match status" value="1"/>
</dbReference>
<evidence type="ECO:0008006" key="4">
    <source>
        <dbReference type="Google" id="ProtNLM"/>
    </source>
</evidence>
<evidence type="ECO:0000313" key="3">
    <source>
        <dbReference type="Proteomes" id="UP000027222"/>
    </source>
</evidence>
<dbReference type="Proteomes" id="UP000027222">
    <property type="component" value="Unassembled WGS sequence"/>
</dbReference>
<evidence type="ECO:0000313" key="2">
    <source>
        <dbReference type="EMBL" id="KDR77597.1"/>
    </source>
</evidence>
<sequence>MHATLIRRQLGGLIPPKIATPKLVSGGSGAGLGPLVNFYSKLPKGEATARVSGLKGRYFAGANASGKPIVAVILSLFAIGYTLDYNMHLKHHKNHAH</sequence>
<accession>A0A067T5H7</accession>
<dbReference type="AlphaFoldDB" id="A0A067T5H7"/>
<reference evidence="3" key="1">
    <citation type="journal article" date="2014" name="Proc. Natl. Acad. Sci. U.S.A.">
        <title>Extensive sampling of basidiomycete genomes demonstrates inadequacy of the white-rot/brown-rot paradigm for wood decay fungi.</title>
        <authorList>
            <person name="Riley R."/>
            <person name="Salamov A.A."/>
            <person name="Brown D.W."/>
            <person name="Nagy L.G."/>
            <person name="Floudas D."/>
            <person name="Held B.W."/>
            <person name="Levasseur A."/>
            <person name="Lombard V."/>
            <person name="Morin E."/>
            <person name="Otillar R."/>
            <person name="Lindquist E.A."/>
            <person name="Sun H."/>
            <person name="LaButti K.M."/>
            <person name="Schmutz J."/>
            <person name="Jabbour D."/>
            <person name="Luo H."/>
            <person name="Baker S.E."/>
            <person name="Pisabarro A.G."/>
            <person name="Walton J.D."/>
            <person name="Blanchette R.A."/>
            <person name="Henrissat B."/>
            <person name="Martin F."/>
            <person name="Cullen D."/>
            <person name="Hibbett D.S."/>
            <person name="Grigoriev I.V."/>
        </authorList>
    </citation>
    <scope>NUCLEOTIDE SEQUENCE [LARGE SCALE GENOMIC DNA]</scope>
    <source>
        <strain evidence="3">CBS 339.88</strain>
    </source>
</reference>
<dbReference type="EMBL" id="KL142376">
    <property type="protein sequence ID" value="KDR77597.1"/>
    <property type="molecule type" value="Genomic_DNA"/>
</dbReference>